<evidence type="ECO:0000256" key="29">
    <source>
        <dbReference type="ARBA" id="ARBA00023399"/>
    </source>
</evidence>
<dbReference type="InterPro" id="IPR018201">
    <property type="entry name" value="Ketoacyl_synth_AS"/>
</dbReference>
<evidence type="ECO:0000256" key="18">
    <source>
        <dbReference type="ARBA" id="ARBA00023002"/>
    </source>
</evidence>
<evidence type="ECO:0000256" key="56">
    <source>
        <dbReference type="ARBA" id="ARBA00049109"/>
    </source>
</evidence>
<dbReference type="GO" id="GO:0004315">
    <property type="term" value="F:3-oxoacyl-[acyl-carrier-protein] synthase activity"/>
    <property type="evidence" value="ECO:0007669"/>
    <property type="project" value="UniProtKB-EC"/>
</dbReference>
<comment type="catalytic activity">
    <reaction evidence="52">
        <text>holo-[ACP] + acetyl-CoA = acetyl-[ACP] + CoA</text>
        <dbReference type="Rhea" id="RHEA:41788"/>
        <dbReference type="Rhea" id="RHEA-COMP:9621"/>
        <dbReference type="Rhea" id="RHEA-COMP:9685"/>
        <dbReference type="ChEBI" id="CHEBI:57287"/>
        <dbReference type="ChEBI" id="CHEBI:57288"/>
        <dbReference type="ChEBI" id="CHEBI:64479"/>
        <dbReference type="ChEBI" id="CHEBI:78446"/>
        <dbReference type="EC" id="2.3.1.38"/>
    </reaction>
    <physiologicalReaction direction="left-to-right" evidence="52">
        <dbReference type="Rhea" id="RHEA:41789"/>
    </physiologicalReaction>
</comment>
<dbReference type="Pfam" id="PF00975">
    <property type="entry name" value="Thioesterase"/>
    <property type="match status" value="1"/>
</dbReference>
<evidence type="ECO:0000256" key="36">
    <source>
        <dbReference type="ARBA" id="ARBA00047400"/>
    </source>
</evidence>
<dbReference type="InterPro" id="IPR020843">
    <property type="entry name" value="ER"/>
</dbReference>
<feature type="domain" description="Carrier" evidence="66">
    <location>
        <begin position="2040"/>
        <end position="2117"/>
    </location>
</feature>
<comment type="catalytic activity">
    <reaction evidence="45">
        <text>hexadecanoyl-[ACP] + malonyl-[ACP] + H(+) = 3-oxooctadecanoyl-[ACP] + holo-[ACP] + CO2</text>
        <dbReference type="Rhea" id="RHEA:41916"/>
        <dbReference type="Rhea" id="RHEA-COMP:9623"/>
        <dbReference type="Rhea" id="RHEA-COMP:9652"/>
        <dbReference type="Rhea" id="RHEA-COMP:9653"/>
        <dbReference type="Rhea" id="RHEA-COMP:9685"/>
        <dbReference type="ChEBI" id="CHEBI:15378"/>
        <dbReference type="ChEBI" id="CHEBI:16526"/>
        <dbReference type="ChEBI" id="CHEBI:64479"/>
        <dbReference type="ChEBI" id="CHEBI:78449"/>
        <dbReference type="ChEBI" id="CHEBI:78483"/>
        <dbReference type="ChEBI" id="CHEBI:78487"/>
    </reaction>
    <physiologicalReaction direction="left-to-right" evidence="45">
        <dbReference type="Rhea" id="RHEA:41917"/>
    </physiologicalReaction>
</comment>
<keyword evidence="19" id="KW-0520">NAD</keyword>
<comment type="catalytic activity">
    <reaction evidence="29">
        <text>(3R)-hydroxyoctadecanoyl-[ACP] = (2E)-octadecenoyl-[ACP] + H2O</text>
        <dbReference type="Rhea" id="RHEA:41924"/>
        <dbReference type="Rhea" id="RHEA-COMP:9654"/>
        <dbReference type="Rhea" id="RHEA-COMP:9655"/>
        <dbReference type="ChEBI" id="CHEBI:15377"/>
        <dbReference type="ChEBI" id="CHEBI:78488"/>
        <dbReference type="ChEBI" id="CHEBI:78489"/>
    </reaction>
    <physiologicalReaction direction="left-to-right" evidence="29">
        <dbReference type="Rhea" id="RHEA:41925"/>
    </physiologicalReaction>
</comment>
<evidence type="ECO:0000256" key="17">
    <source>
        <dbReference type="ARBA" id="ARBA00022990"/>
    </source>
</evidence>
<evidence type="ECO:0000256" key="22">
    <source>
        <dbReference type="ARBA" id="ARBA00023268"/>
    </source>
</evidence>
<evidence type="ECO:0000256" key="23">
    <source>
        <dbReference type="ARBA" id="ARBA00023332"/>
    </source>
</evidence>
<dbReference type="InterPro" id="IPR036291">
    <property type="entry name" value="NAD(P)-bd_dom_sf"/>
</dbReference>
<dbReference type="InterPro" id="IPR009081">
    <property type="entry name" value="PP-bd_ACP"/>
</dbReference>
<dbReference type="SMART" id="SM00823">
    <property type="entry name" value="PKS_PP"/>
    <property type="match status" value="1"/>
</dbReference>
<reference evidence="69" key="1">
    <citation type="submission" date="2020-11" db="EMBL/GenBank/DDBJ databases">
        <authorList>
            <person name="Whitehead M."/>
        </authorList>
    </citation>
    <scope>NUCLEOTIDE SEQUENCE</scope>
    <source>
        <strain evidence="69">EGII</strain>
    </source>
</reference>
<comment type="catalytic activity">
    <reaction evidence="44">
        <text>acetyl-[ACP] + malonyl-[ACP] + H(+) = 3-oxobutanoyl-[ACP] + holo-[ACP] + CO2</text>
        <dbReference type="Rhea" id="RHEA:41800"/>
        <dbReference type="Rhea" id="RHEA-COMP:9621"/>
        <dbReference type="Rhea" id="RHEA-COMP:9623"/>
        <dbReference type="Rhea" id="RHEA-COMP:9625"/>
        <dbReference type="Rhea" id="RHEA-COMP:9685"/>
        <dbReference type="ChEBI" id="CHEBI:15378"/>
        <dbReference type="ChEBI" id="CHEBI:16526"/>
        <dbReference type="ChEBI" id="CHEBI:64479"/>
        <dbReference type="ChEBI" id="CHEBI:78446"/>
        <dbReference type="ChEBI" id="CHEBI:78449"/>
        <dbReference type="ChEBI" id="CHEBI:78450"/>
    </reaction>
    <physiologicalReaction direction="left-to-right" evidence="44">
        <dbReference type="Rhea" id="RHEA:41801"/>
    </physiologicalReaction>
</comment>
<comment type="catalytic activity">
    <reaction evidence="35">
        <text>hexanoyl-[ACP] + malonyl-[ACP] + H(+) = 3-oxooctanoyl-[ACP] + holo-[ACP] + CO2</text>
        <dbReference type="Rhea" id="RHEA:41836"/>
        <dbReference type="Rhea" id="RHEA-COMP:9623"/>
        <dbReference type="Rhea" id="RHEA-COMP:9632"/>
        <dbReference type="Rhea" id="RHEA-COMP:9633"/>
        <dbReference type="Rhea" id="RHEA-COMP:9685"/>
        <dbReference type="ChEBI" id="CHEBI:15378"/>
        <dbReference type="ChEBI" id="CHEBI:16526"/>
        <dbReference type="ChEBI" id="CHEBI:64479"/>
        <dbReference type="ChEBI" id="CHEBI:78449"/>
        <dbReference type="ChEBI" id="CHEBI:78459"/>
        <dbReference type="ChEBI" id="CHEBI:78460"/>
    </reaction>
    <physiologicalReaction direction="left-to-right" evidence="35">
        <dbReference type="Rhea" id="RHEA:41837"/>
    </physiologicalReaction>
</comment>
<dbReference type="PROSITE" id="PS52019">
    <property type="entry name" value="PKS_MFAS_DH"/>
    <property type="match status" value="1"/>
</dbReference>
<dbReference type="InterPro" id="IPR050091">
    <property type="entry name" value="PKS_NRPS_Biosynth_Enz"/>
</dbReference>
<dbReference type="SUPFAM" id="SSF53474">
    <property type="entry name" value="alpha/beta-Hydrolases"/>
    <property type="match status" value="1"/>
</dbReference>
<dbReference type="Gene3D" id="3.30.70.3290">
    <property type="match status" value="1"/>
</dbReference>
<evidence type="ECO:0000256" key="32">
    <source>
        <dbReference type="ARBA" id="ARBA00023442"/>
    </source>
</evidence>
<comment type="catalytic activity">
    <reaction evidence="27">
        <text>a (3R)-hydroxyacyl-[ACP] = a (2E)-enoyl-[ACP] + H2O</text>
        <dbReference type="Rhea" id="RHEA:13097"/>
        <dbReference type="Rhea" id="RHEA-COMP:9925"/>
        <dbReference type="Rhea" id="RHEA-COMP:9945"/>
        <dbReference type="ChEBI" id="CHEBI:15377"/>
        <dbReference type="ChEBI" id="CHEBI:78784"/>
        <dbReference type="ChEBI" id="CHEBI:78827"/>
        <dbReference type="EC" id="4.2.1.59"/>
    </reaction>
    <physiologicalReaction direction="left-to-right" evidence="27">
        <dbReference type="Rhea" id="RHEA:13098"/>
    </physiologicalReaction>
</comment>
<dbReference type="EC" id="2.3.1.85" evidence="4"/>
<evidence type="ECO:0000256" key="58">
    <source>
        <dbReference type="ARBA" id="ARBA00049263"/>
    </source>
</evidence>
<feature type="region of interest" description="Disordered" evidence="65">
    <location>
        <begin position="2112"/>
        <end position="2133"/>
    </location>
</feature>
<dbReference type="FunFam" id="3.90.180.10:FF:000015">
    <property type="entry name" value="Fatty acid synthase"/>
    <property type="match status" value="1"/>
</dbReference>
<comment type="catalytic activity">
    <reaction evidence="33">
        <text>acetyl-CoA + n malonyl-CoA + 2n NADPH + 2n H(+) = a long-chain fatty acid + (n+1) CoA + n CO2 + 2n NADP(+).</text>
        <dbReference type="EC" id="2.3.1.85"/>
    </reaction>
</comment>
<dbReference type="Pfam" id="PF00550">
    <property type="entry name" value="PP-binding"/>
    <property type="match status" value="1"/>
</dbReference>
<organism evidence="69 70">
    <name type="scientific">Ceratitis capitata</name>
    <name type="common">Mediterranean fruit fly</name>
    <name type="synonym">Tephritis capitata</name>
    <dbReference type="NCBI Taxonomy" id="7213"/>
    <lineage>
        <taxon>Eukaryota</taxon>
        <taxon>Metazoa</taxon>
        <taxon>Ecdysozoa</taxon>
        <taxon>Arthropoda</taxon>
        <taxon>Hexapoda</taxon>
        <taxon>Insecta</taxon>
        <taxon>Pterygota</taxon>
        <taxon>Neoptera</taxon>
        <taxon>Endopterygota</taxon>
        <taxon>Diptera</taxon>
        <taxon>Brachycera</taxon>
        <taxon>Muscomorpha</taxon>
        <taxon>Tephritoidea</taxon>
        <taxon>Tephritidae</taxon>
        <taxon>Ceratitis</taxon>
        <taxon>Ceratitis</taxon>
    </lineage>
</organism>
<dbReference type="InterPro" id="IPR020806">
    <property type="entry name" value="PKS_PP-bd"/>
</dbReference>
<keyword evidence="9" id="KW-0444">Lipid biosynthesis</keyword>
<dbReference type="PANTHER" id="PTHR43775">
    <property type="entry name" value="FATTY ACID SYNTHASE"/>
    <property type="match status" value="1"/>
</dbReference>
<dbReference type="OrthoDB" id="329835at2759"/>
<keyword evidence="18" id="KW-0560">Oxidoreductase</keyword>
<evidence type="ECO:0000256" key="10">
    <source>
        <dbReference type="ARBA" id="ARBA00022553"/>
    </source>
</evidence>
<comment type="function">
    <text evidence="32">Fatty acid synthetase is a multifunctional enzyme that catalyzes the de novo biosynthesis of long-chain saturated fatty acids starting from acetyl-CoA and malonyl-CoA in the presence of NADPH. This multifunctional protein contains 7 catalytic activities and a site for the binding of the prosthetic group 4'-phosphopantetheine of the acyl carrier protein ([ACP]) domain.</text>
</comment>
<dbReference type="InterPro" id="IPR014043">
    <property type="entry name" value="Acyl_transferase_dom"/>
</dbReference>
<comment type="catalytic activity">
    <reaction evidence="58">
        <text>3-oxododecanoyl-[ACP] + NADPH + H(+) = (3R)-hydroxydodecanoyl-[ACP] + NADP(+)</text>
        <dbReference type="Rhea" id="RHEA:41872"/>
        <dbReference type="Rhea" id="RHEA-COMP:9641"/>
        <dbReference type="Rhea" id="RHEA-COMP:9642"/>
        <dbReference type="ChEBI" id="CHEBI:15378"/>
        <dbReference type="ChEBI" id="CHEBI:57783"/>
        <dbReference type="ChEBI" id="CHEBI:58349"/>
        <dbReference type="ChEBI" id="CHEBI:78469"/>
        <dbReference type="ChEBI" id="CHEBI:78470"/>
    </reaction>
    <physiologicalReaction direction="left-to-right" evidence="58">
        <dbReference type="Rhea" id="RHEA:41873"/>
    </physiologicalReaction>
</comment>
<dbReference type="Pfam" id="PF16197">
    <property type="entry name" value="KAsynt_C_assoc"/>
    <property type="match status" value="1"/>
</dbReference>
<comment type="catalytic activity">
    <reaction evidence="26">
        <text>(3R)-hydroxydecanoyl-[ACP] = (2E)-decenoyl-[ACP] + H2O</text>
        <dbReference type="Rhea" id="RHEA:41860"/>
        <dbReference type="Rhea" id="RHEA-COMP:9638"/>
        <dbReference type="Rhea" id="RHEA-COMP:9639"/>
        <dbReference type="ChEBI" id="CHEBI:15377"/>
        <dbReference type="ChEBI" id="CHEBI:78466"/>
        <dbReference type="ChEBI" id="CHEBI:78467"/>
    </reaction>
    <physiologicalReaction direction="left-to-right" evidence="26">
        <dbReference type="Rhea" id="RHEA:41861"/>
    </physiologicalReaction>
</comment>
<evidence type="ECO:0000256" key="33">
    <source>
        <dbReference type="ARBA" id="ARBA00044883"/>
    </source>
</evidence>
<evidence type="ECO:0000256" key="42">
    <source>
        <dbReference type="ARBA" id="ARBA00047897"/>
    </source>
</evidence>
<dbReference type="InterPro" id="IPR014030">
    <property type="entry name" value="Ketoacyl_synth_N"/>
</dbReference>
<evidence type="ECO:0000256" key="2">
    <source>
        <dbReference type="ARBA" id="ARBA00012004"/>
    </source>
</evidence>
<dbReference type="GO" id="GO:0004316">
    <property type="term" value="F:3-oxoacyl-[acyl-carrier-protein] reductase (NADPH) activity"/>
    <property type="evidence" value="ECO:0007669"/>
    <property type="project" value="UniProtKB-EC"/>
</dbReference>
<dbReference type="UniPathway" id="UPA00094"/>
<dbReference type="Gene3D" id="3.90.180.10">
    <property type="entry name" value="Medium-chain alcohol dehydrogenases, catalytic domain"/>
    <property type="match status" value="1"/>
</dbReference>
<dbReference type="EC" id="1.3.1.39" evidence="2"/>
<evidence type="ECO:0000256" key="44">
    <source>
        <dbReference type="ARBA" id="ARBA00047961"/>
    </source>
</evidence>
<evidence type="ECO:0000256" key="61">
    <source>
        <dbReference type="ARBA" id="ARBA00049449"/>
    </source>
</evidence>
<dbReference type="Pfam" id="PF08659">
    <property type="entry name" value="KR"/>
    <property type="match status" value="1"/>
</dbReference>
<feature type="region of interest" description="N-terminal hotdog fold" evidence="64">
    <location>
        <begin position="875"/>
        <end position="995"/>
    </location>
</feature>
<keyword evidence="15" id="KW-0521">NADP</keyword>
<comment type="catalytic activity">
    <reaction evidence="50">
        <text>3-oxohexanoyl-[ACP] + NADPH + H(+) = (3R)-hydroxyhexanoyl-[ACP] + NADP(+)</text>
        <dbReference type="Rhea" id="RHEA:41824"/>
        <dbReference type="Rhea" id="RHEA-COMP:9629"/>
        <dbReference type="Rhea" id="RHEA-COMP:9630"/>
        <dbReference type="ChEBI" id="CHEBI:15378"/>
        <dbReference type="ChEBI" id="CHEBI:57783"/>
        <dbReference type="ChEBI" id="CHEBI:58349"/>
        <dbReference type="ChEBI" id="CHEBI:78456"/>
        <dbReference type="ChEBI" id="CHEBI:78457"/>
    </reaction>
    <physiologicalReaction direction="left-to-right" evidence="50">
        <dbReference type="Rhea" id="RHEA:41825"/>
    </physiologicalReaction>
</comment>
<keyword evidence="13" id="KW-0378">Hydrolase</keyword>
<dbReference type="SUPFAM" id="SSF53901">
    <property type="entry name" value="Thiolase-like"/>
    <property type="match status" value="1"/>
</dbReference>
<comment type="catalytic activity">
    <reaction evidence="43">
        <text>3-oxobutanoyl-[ACP] + NADPH + H(+) = (3R)-hydroxybutanoyl-[ACP] + NADP(+)</text>
        <dbReference type="Rhea" id="RHEA:41804"/>
        <dbReference type="Rhea" id="RHEA-COMP:9625"/>
        <dbReference type="Rhea" id="RHEA-COMP:9626"/>
        <dbReference type="ChEBI" id="CHEBI:15378"/>
        <dbReference type="ChEBI" id="CHEBI:57783"/>
        <dbReference type="ChEBI" id="CHEBI:58349"/>
        <dbReference type="ChEBI" id="CHEBI:78450"/>
        <dbReference type="ChEBI" id="CHEBI:78451"/>
    </reaction>
    <physiologicalReaction direction="left-to-right" evidence="43">
        <dbReference type="Rhea" id="RHEA:41805"/>
    </physiologicalReaction>
</comment>
<keyword evidence="8" id="KW-0596">Phosphopantetheine</keyword>
<evidence type="ECO:0000259" key="68">
    <source>
        <dbReference type="PROSITE" id="PS52019"/>
    </source>
</evidence>
<evidence type="ECO:0000256" key="1">
    <source>
        <dbReference type="ARBA" id="ARBA00005189"/>
    </source>
</evidence>
<dbReference type="InterPro" id="IPR032821">
    <property type="entry name" value="PKS_assoc"/>
</dbReference>
<dbReference type="EMBL" id="CAJHJT010000012">
    <property type="protein sequence ID" value="CAD6999349.1"/>
    <property type="molecule type" value="Genomic_DNA"/>
</dbReference>
<dbReference type="GO" id="GO:0031177">
    <property type="term" value="F:phosphopantetheine binding"/>
    <property type="evidence" value="ECO:0007669"/>
    <property type="project" value="InterPro"/>
</dbReference>
<dbReference type="InterPro" id="IPR049391">
    <property type="entry name" value="FAS_pseudo-KR"/>
</dbReference>
<dbReference type="Pfam" id="PF02801">
    <property type="entry name" value="Ketoacyl-synt_C"/>
    <property type="match status" value="1"/>
</dbReference>
<evidence type="ECO:0000256" key="3">
    <source>
        <dbReference type="ARBA" id="ARBA00012480"/>
    </source>
</evidence>
<dbReference type="SUPFAM" id="SSF50129">
    <property type="entry name" value="GroES-like"/>
    <property type="match status" value="1"/>
</dbReference>
<gene>
    <name evidence="69" type="ORF">CCAP1982_LOCUS7876</name>
</gene>
<dbReference type="GO" id="GO:0141148">
    <property type="term" value="F:enoyl-[acyl-carrier-protein] reductase (NADPH) activity"/>
    <property type="evidence" value="ECO:0007669"/>
    <property type="project" value="UniProtKB-EC"/>
</dbReference>
<dbReference type="SUPFAM" id="SSF51735">
    <property type="entry name" value="NAD(P)-binding Rossmann-fold domains"/>
    <property type="match status" value="2"/>
</dbReference>
<sequence length="2417" mass="264934">MPARFAEDVIADDTERGVPLNLGGRYNHHSVLSDDIVITGFSGRLPESSSIDEFKRNLYDGVDLVNDDPRRWERGLYGLPERLGKIKADDLEVFDQQFFSVSAKQAECMDPQMRMLLESTYEAIIDAGLNPSDLRGSRTGVYIGVSNSETENHWTENADRVNGYGLTGCARAMFANRISYTFDLKGPSFAVDTACSSSLYALSQAFSDMRAGRCDAAFVCGSNLILKPEMSLQFRRLNMLSDSGMCKAFDETGAGYVRSDGVVVLLLQRVSAAKRVYASILNARTNTDGFKENGITYPDGRMQNRLIRETYEEINLDPNEVVYVEAHGTGTKVGDPQEVNSITDFFCKDRKTPLLIGSVKSNMGHSEPASGVCSIAKILIAMEEGVIPANLHYTKPNPDLYGLMDGRLQVVDKNLPWNGGIIGLNSFGFGGANAHIILKSNPKPKTITPRDGPPKLVIASGRTSDAVQDLLEDAATHRDDDEYLALINGIHTKNIPLHYYRGYDVLTSKGSVQREVVEFSEENRPIWFVYSGMGSQWASMAKDLLQFDVFNKSIHRCAEILRPEGIDLLEILTRSTDDKFTDIVNSFVSITTTQVALTDLLSSLGIHPDGILGHSVGELGCAYADGGLTADQAVLATYWRGRAIKESNLPKGKMAAVGLSWDDAHKLVPTDCYPVCHNNQDNCTIAGPGESIDALVAKLNGEGVFAKAVSSSGFAFHSKYIAGAAPKLRQMLEKIIPTAKNRSSRWISSSIPESAWNTPVAKQSSAAYHVNNMLSPVLFYEALQHIPTNAICIEIAPHGLLQAILKRALGRDVLNVSLVKRGHPNNAEFLLANIGKLYAAGAQPQVQNLVRPISYPVGRGTPMLNSKIGWDHSQRWLVPKYGAAKSSGDTVIDIDLSSDDDAFVIGHTIDGRILFPATGYMTLAWMTFAKMRGVDFNKAAVVMEDLIFHRATILNKENVTKFGINFFDGTGAFEICEGGSLAMSGKIKIVDNITQEELPLEPLQPDTVGRELVANDVYKELRLRGYDYGGIFRGIVSSDISSRTGKLQWVDNWISFMDTMLQFSILSKDLRELYLPTRIEKAVINPAKHLEILSQLPEDDLKNVGIPVYMYSDINVIKSGGVELRGLKASLAQKRPNAQNPPTLERYTFVPNTNNSELHENSGKAGSHALAVAVQIVIENAERSFKIKGVELASGRNPDSLVAGKLVQLIEGEPAVAADISVATASKDEESIKTALNDFGVRVVSKNVTKEPVEQNCHFLFGSDVLSRPDTAVLENSIASIKENGFLIFDESVSSYNKGGAALLSKYGFAVVQNLNKGDSRTLIVARRAVDLKKRKAVVINVTEKNFDWLEDLKLALSKAAEEEKYIYIVCQGEEVFGAVGLTTCVTYENGGKFVRTVFIQDVNAEKFSLSSKFYTEQLVKDLTSNVLKNGSWGTFRHLKLEKELATLQVEHAYVNALVKGDLASLKWIEASPSQNVKTEGLELCSVYYAPINFRDVMLSSGKLSADALPGDLAQQDCVLGLEFSGRDSSGKRVMAMVPAKSLATTCLASKNMMWEIPSNWTMEEASTVPCVYSTVYYALVVRGEMKKGEKILIHAGSGGVGQAAISVALHYGLTVFTTVGSQEKRQFLKERFPKLQDKYIGNSRDTSFEQLIMRETQGKGVDLVLNSLSEEKLQASVRCLGINGRFLEIGKFDLSNNSPLGMSVFLKNTSFHGILLDSVMEGEEEMQNRVVSLVAEGIKNGAVRPLPTSVFNEFQVEQAFRFMASGRHIGKVVIKVRDEEPGKKTLKPTSRLVNAIPRTYMHPDKSYILVGGLGGFGLELTHWMVLRGARYIVLTSRSGIKTGYQTLMVRRWEERGVKVVVDTNDVTTSEGCKKLLQNANKLALVGGIFNLAAVLRDALIEDQTVQDYQTVCKPKVDGTKFLDLHSRTLCPELDYFVCFSSVSCGRGNVGQSNYGLANSAMERICEQRRANGLPGLAIQWGAIGDTGLVLEGLGDNDTVIGGTLPQRMTSCLQTIDLFLQQPHPVLASMVVAEKRSNDSSGGVSLVAAIANILGLRDVKNVQDAASLADLGMDSLMSSEIKQTLERCFDIVMSPQEIRALTFGQLKKLDGGATEQSSSADNATETRSPTPIGDGTQVVFVTELMPSETIVRLESAVPADSKKTPIFFVSPIEGFVDALKEVAKRLDCPVYGLQCTADADLESIEALAKFYIKHIRKVQPKGPYSIAGYSFGATVAFALAVELEKNKEKVKLVLLDGAPKYVNWYTENFKKRYNASDDEQQNHAFALAYFGMVAAKTDYSVAKLLLEFPTFEGKVDKCAEIVAAALEKPVELVKKAAASFYYKLAASDKYSVTQKLQCDVTLIKPTENYSKLELDYGLNEVCNGKVDILIVQGNHRTILLDEEPLQTIEASLKSLLN</sequence>
<comment type="catalytic activity">
    <reaction evidence="30">
        <text>(3R)-hydroxyhexadecanoyl-[ACP] = (2E)-hexadecenoyl-[ACP] + H2O</text>
        <dbReference type="Rhea" id="RHEA:41908"/>
        <dbReference type="Rhea" id="RHEA-COMP:9650"/>
        <dbReference type="Rhea" id="RHEA-COMP:9651"/>
        <dbReference type="ChEBI" id="CHEBI:15377"/>
        <dbReference type="ChEBI" id="CHEBI:78480"/>
        <dbReference type="ChEBI" id="CHEBI:78481"/>
    </reaction>
    <physiologicalReaction direction="left-to-right" evidence="30">
        <dbReference type="Rhea" id="RHEA:41909"/>
    </physiologicalReaction>
</comment>
<accession>A0A811UJZ4</accession>
<evidence type="ECO:0000256" key="21">
    <source>
        <dbReference type="ARBA" id="ARBA00023160"/>
    </source>
</evidence>
<comment type="catalytic activity">
    <reaction evidence="62">
        <text>(2E)-decenoyl-[ACP] + NADPH + H(+) = decanoyl-[ACP] + NADP(+)</text>
        <dbReference type="Rhea" id="RHEA:41864"/>
        <dbReference type="Rhea" id="RHEA-COMP:9639"/>
        <dbReference type="Rhea" id="RHEA-COMP:9640"/>
        <dbReference type="ChEBI" id="CHEBI:15378"/>
        <dbReference type="ChEBI" id="CHEBI:57783"/>
        <dbReference type="ChEBI" id="CHEBI:58349"/>
        <dbReference type="ChEBI" id="CHEBI:78467"/>
        <dbReference type="ChEBI" id="CHEBI:78468"/>
    </reaction>
    <physiologicalReaction direction="left-to-right" evidence="62">
        <dbReference type="Rhea" id="RHEA:41865"/>
    </physiologicalReaction>
</comment>
<comment type="catalytic activity">
    <reaction evidence="49">
        <text>a fatty acyl-[ACP] + malonyl-[ACP] + H(+) = a 3-oxoacyl-[ACP] + holo-[ACP] + CO2</text>
        <dbReference type="Rhea" id="RHEA:22836"/>
        <dbReference type="Rhea" id="RHEA-COMP:9623"/>
        <dbReference type="Rhea" id="RHEA-COMP:9685"/>
        <dbReference type="Rhea" id="RHEA-COMP:9916"/>
        <dbReference type="Rhea" id="RHEA-COMP:14125"/>
        <dbReference type="ChEBI" id="CHEBI:15378"/>
        <dbReference type="ChEBI" id="CHEBI:16526"/>
        <dbReference type="ChEBI" id="CHEBI:64479"/>
        <dbReference type="ChEBI" id="CHEBI:78449"/>
        <dbReference type="ChEBI" id="CHEBI:78776"/>
        <dbReference type="ChEBI" id="CHEBI:138651"/>
        <dbReference type="EC" id="2.3.1.41"/>
    </reaction>
    <physiologicalReaction direction="left-to-right" evidence="49">
        <dbReference type="Rhea" id="RHEA:22837"/>
    </physiologicalReaction>
</comment>
<evidence type="ECO:0000256" key="14">
    <source>
        <dbReference type="ARBA" id="ARBA00022832"/>
    </source>
</evidence>
<dbReference type="EC" id="1.1.1.100" evidence="5"/>
<name>A0A811UJZ4_CERCA</name>
<evidence type="ECO:0000256" key="6">
    <source>
        <dbReference type="ARBA" id="ARBA00013191"/>
    </source>
</evidence>
<evidence type="ECO:0000256" key="39">
    <source>
        <dbReference type="ARBA" id="ARBA00047500"/>
    </source>
</evidence>
<dbReference type="InterPro" id="IPR042104">
    <property type="entry name" value="PKS_dehydratase_sf"/>
</dbReference>
<evidence type="ECO:0000256" key="48">
    <source>
        <dbReference type="ARBA" id="ARBA00048420"/>
    </source>
</evidence>
<evidence type="ECO:0000256" key="52">
    <source>
        <dbReference type="ARBA" id="ARBA00048691"/>
    </source>
</evidence>
<keyword evidence="12" id="KW-0702">S-nitrosylation</keyword>
<dbReference type="EC" id="3.1.2.14" evidence="3"/>
<evidence type="ECO:0000256" key="24">
    <source>
        <dbReference type="ARBA" id="ARBA00023351"/>
    </source>
</evidence>
<dbReference type="InterPro" id="IPR001227">
    <property type="entry name" value="Ac_transferase_dom_sf"/>
</dbReference>
<dbReference type="GO" id="GO:0006633">
    <property type="term" value="P:fatty acid biosynthetic process"/>
    <property type="evidence" value="ECO:0007669"/>
    <property type="project" value="UniProtKB-UniPathway"/>
</dbReference>
<dbReference type="FunFam" id="3.40.50.720:FF:000209">
    <property type="entry name" value="Polyketide synthase Pks12"/>
    <property type="match status" value="1"/>
</dbReference>
<evidence type="ECO:0000256" key="51">
    <source>
        <dbReference type="ARBA" id="ARBA00048650"/>
    </source>
</evidence>
<keyword evidence="17" id="KW-0007">Acetylation</keyword>
<comment type="catalytic activity">
    <reaction evidence="38">
        <text>tetradecanoyl-[ACP] + malonyl-[ACP] + H(+) = 3-oxohexadecanoyl-[ACP] + holo-[ACP] + CO2</text>
        <dbReference type="Rhea" id="RHEA:41900"/>
        <dbReference type="Rhea" id="RHEA-COMP:9623"/>
        <dbReference type="Rhea" id="RHEA-COMP:9648"/>
        <dbReference type="Rhea" id="RHEA-COMP:9649"/>
        <dbReference type="Rhea" id="RHEA-COMP:9685"/>
        <dbReference type="ChEBI" id="CHEBI:15378"/>
        <dbReference type="ChEBI" id="CHEBI:16526"/>
        <dbReference type="ChEBI" id="CHEBI:64479"/>
        <dbReference type="ChEBI" id="CHEBI:78449"/>
        <dbReference type="ChEBI" id="CHEBI:78477"/>
        <dbReference type="ChEBI" id="CHEBI:78478"/>
    </reaction>
    <physiologicalReaction direction="left-to-right" evidence="38">
        <dbReference type="Rhea" id="RHEA:41901"/>
    </physiologicalReaction>
</comment>
<evidence type="ECO:0000256" key="37">
    <source>
        <dbReference type="ARBA" id="ARBA00047440"/>
    </source>
</evidence>
<dbReference type="SMART" id="SM00829">
    <property type="entry name" value="PKS_ER"/>
    <property type="match status" value="1"/>
</dbReference>
<comment type="catalytic activity">
    <reaction evidence="61">
        <text>butanoyl-[ACP] + malonyl-[ACP] + H(+) = 3-oxohexanoyl-[ACP] + holo-[ACP] + CO2</text>
        <dbReference type="Rhea" id="RHEA:41820"/>
        <dbReference type="Rhea" id="RHEA-COMP:9623"/>
        <dbReference type="Rhea" id="RHEA-COMP:9628"/>
        <dbReference type="Rhea" id="RHEA-COMP:9629"/>
        <dbReference type="Rhea" id="RHEA-COMP:9685"/>
        <dbReference type="ChEBI" id="CHEBI:15378"/>
        <dbReference type="ChEBI" id="CHEBI:16526"/>
        <dbReference type="ChEBI" id="CHEBI:64479"/>
        <dbReference type="ChEBI" id="CHEBI:78449"/>
        <dbReference type="ChEBI" id="CHEBI:78454"/>
        <dbReference type="ChEBI" id="CHEBI:78456"/>
    </reaction>
    <physiologicalReaction direction="left-to-right" evidence="61">
        <dbReference type="Rhea" id="RHEA:41821"/>
    </physiologicalReaction>
</comment>
<evidence type="ECO:0000256" key="34">
    <source>
        <dbReference type="ARBA" id="ARBA00047300"/>
    </source>
</evidence>
<dbReference type="Pfam" id="PF00698">
    <property type="entry name" value="Acyl_transf_1"/>
    <property type="match status" value="1"/>
</dbReference>
<comment type="pathway">
    <text evidence="1">Lipid metabolism.</text>
</comment>
<dbReference type="CDD" id="cd05195">
    <property type="entry name" value="enoyl_red"/>
    <property type="match status" value="1"/>
</dbReference>
<dbReference type="Gene3D" id="3.40.366.10">
    <property type="entry name" value="Malonyl-Coenzyme A Acyl Carrier Protein, domain 2"/>
    <property type="match status" value="1"/>
</dbReference>
<comment type="caution">
    <text evidence="69">The sequence shown here is derived from an EMBL/GenBank/DDBJ whole genome shotgun (WGS) entry which is preliminary data.</text>
</comment>
<comment type="catalytic activity">
    <reaction evidence="41">
        <text>(2E)-hexadecenoyl-[ACP] + NADPH + H(+) = hexadecanoyl-[ACP] + NADP(+)</text>
        <dbReference type="Rhea" id="RHEA:41912"/>
        <dbReference type="Rhea" id="RHEA-COMP:9651"/>
        <dbReference type="Rhea" id="RHEA-COMP:9652"/>
        <dbReference type="ChEBI" id="CHEBI:15378"/>
        <dbReference type="ChEBI" id="CHEBI:57783"/>
        <dbReference type="ChEBI" id="CHEBI:58349"/>
        <dbReference type="ChEBI" id="CHEBI:78481"/>
        <dbReference type="ChEBI" id="CHEBI:78483"/>
    </reaction>
    <physiologicalReaction direction="left-to-right" evidence="41">
        <dbReference type="Rhea" id="RHEA:41913"/>
    </physiologicalReaction>
</comment>
<keyword evidence="11" id="KW-0808">Transferase</keyword>
<dbReference type="SUPFAM" id="SSF47336">
    <property type="entry name" value="ACP-like"/>
    <property type="match status" value="1"/>
</dbReference>
<dbReference type="InterPro" id="IPR013968">
    <property type="entry name" value="PKS_KR"/>
</dbReference>
<evidence type="ECO:0000256" key="4">
    <source>
        <dbReference type="ARBA" id="ARBA00012873"/>
    </source>
</evidence>
<dbReference type="CDD" id="cd00833">
    <property type="entry name" value="PKS"/>
    <property type="match status" value="1"/>
</dbReference>
<dbReference type="Proteomes" id="UP000606786">
    <property type="component" value="Unassembled WGS sequence"/>
</dbReference>
<feature type="domain" description="PKS/mFAS DH" evidence="68">
    <location>
        <begin position="875"/>
        <end position="1133"/>
    </location>
</feature>
<evidence type="ECO:0000313" key="69">
    <source>
        <dbReference type="EMBL" id="CAD6999349.1"/>
    </source>
</evidence>
<evidence type="ECO:0000256" key="19">
    <source>
        <dbReference type="ARBA" id="ARBA00023027"/>
    </source>
</evidence>
<evidence type="ECO:0000256" key="13">
    <source>
        <dbReference type="ARBA" id="ARBA00022801"/>
    </source>
</evidence>
<dbReference type="PANTHER" id="PTHR43775:SF7">
    <property type="entry name" value="FATTY ACID SYNTHASE"/>
    <property type="match status" value="1"/>
</dbReference>
<comment type="catalytic activity">
    <reaction evidence="37">
        <text>3-oxodecanoyl-[ACP] + NADPH + H(+) = (3R)-hydroxydecanoyl-[ACP] + NADP(+)</text>
        <dbReference type="Rhea" id="RHEA:41856"/>
        <dbReference type="Rhea" id="RHEA-COMP:9637"/>
        <dbReference type="Rhea" id="RHEA-COMP:9638"/>
        <dbReference type="ChEBI" id="CHEBI:15378"/>
        <dbReference type="ChEBI" id="CHEBI:57783"/>
        <dbReference type="ChEBI" id="CHEBI:58349"/>
        <dbReference type="ChEBI" id="CHEBI:78464"/>
        <dbReference type="ChEBI" id="CHEBI:78466"/>
    </reaction>
    <physiologicalReaction direction="left-to-right" evidence="37">
        <dbReference type="Rhea" id="RHEA:41857"/>
    </physiologicalReaction>
</comment>
<comment type="catalytic activity">
    <reaction evidence="57">
        <text>(2E)-tetradecenoyl-[ACP] + NADPH + H(+) = tetradecanoyl-[ACP] + NADP(+)</text>
        <dbReference type="Rhea" id="RHEA:41896"/>
        <dbReference type="Rhea" id="RHEA-COMP:9647"/>
        <dbReference type="Rhea" id="RHEA-COMP:9648"/>
        <dbReference type="ChEBI" id="CHEBI:15378"/>
        <dbReference type="ChEBI" id="CHEBI:57783"/>
        <dbReference type="ChEBI" id="CHEBI:58349"/>
        <dbReference type="ChEBI" id="CHEBI:78475"/>
        <dbReference type="ChEBI" id="CHEBI:78477"/>
    </reaction>
    <physiologicalReaction direction="left-to-right" evidence="57">
        <dbReference type="Rhea" id="RHEA:41897"/>
    </physiologicalReaction>
</comment>
<comment type="catalytic activity">
    <reaction evidence="39">
        <text>(2E)-butenoyl-[ACP] + NADPH + H(+) = butanoyl-[ACP] + NADP(+)</text>
        <dbReference type="Rhea" id="RHEA:41812"/>
        <dbReference type="Rhea" id="RHEA-COMP:9627"/>
        <dbReference type="Rhea" id="RHEA-COMP:9628"/>
        <dbReference type="ChEBI" id="CHEBI:15378"/>
        <dbReference type="ChEBI" id="CHEBI:57783"/>
        <dbReference type="ChEBI" id="CHEBI:58349"/>
        <dbReference type="ChEBI" id="CHEBI:78453"/>
        <dbReference type="ChEBI" id="CHEBI:78454"/>
    </reaction>
    <physiologicalReaction direction="left-to-right" evidence="39">
        <dbReference type="Rhea" id="RHEA:41813"/>
    </physiologicalReaction>
</comment>
<evidence type="ECO:0000256" key="16">
    <source>
        <dbReference type="ARBA" id="ARBA00022898"/>
    </source>
</evidence>
<dbReference type="InterPro" id="IPR036736">
    <property type="entry name" value="ACP-like_sf"/>
</dbReference>
<comment type="catalytic activity">
    <reaction evidence="55">
        <text>(2E)-octadecenoyl-[ACP] + NADPH + H(+) = octadecanoyl-[ACP] + NADP(+)</text>
        <dbReference type="Rhea" id="RHEA:41928"/>
        <dbReference type="Rhea" id="RHEA-COMP:9655"/>
        <dbReference type="Rhea" id="RHEA-COMP:9656"/>
        <dbReference type="ChEBI" id="CHEBI:15378"/>
        <dbReference type="ChEBI" id="CHEBI:57783"/>
        <dbReference type="ChEBI" id="CHEBI:58349"/>
        <dbReference type="ChEBI" id="CHEBI:78489"/>
        <dbReference type="ChEBI" id="CHEBI:78495"/>
    </reaction>
    <physiologicalReaction direction="left-to-right" evidence="55">
        <dbReference type="Rhea" id="RHEA:41929"/>
    </physiologicalReaction>
</comment>
<dbReference type="Pfam" id="PF21149">
    <property type="entry name" value="FAS_pseudo-KR"/>
    <property type="match status" value="1"/>
</dbReference>
<dbReference type="InterPro" id="IPR057326">
    <property type="entry name" value="KR_dom"/>
</dbReference>
<protein>
    <recommendedName>
        <fullName evidence="7">Fatty acid synthase</fullName>
        <ecNumber evidence="5">1.1.1.100</ecNumber>
        <ecNumber evidence="2">1.3.1.39</ecNumber>
        <ecNumber evidence="6">2.3.1.41</ecNumber>
        <ecNumber evidence="4">2.3.1.85</ecNumber>
        <ecNumber evidence="3">3.1.2.14</ecNumber>
    </recommendedName>
</protein>
<comment type="catalytic activity">
    <reaction evidence="40">
        <text>dodecanoyl-[ACP] + malonyl-[ACP] + H(+) = 3-oxotetradecanoyl-[ACP] + holo-[ACP] + CO2</text>
        <dbReference type="Rhea" id="RHEA:41884"/>
        <dbReference type="Rhea" id="RHEA-COMP:9623"/>
        <dbReference type="Rhea" id="RHEA-COMP:9644"/>
        <dbReference type="Rhea" id="RHEA-COMP:9645"/>
        <dbReference type="Rhea" id="RHEA-COMP:9685"/>
        <dbReference type="ChEBI" id="CHEBI:15378"/>
        <dbReference type="ChEBI" id="CHEBI:16526"/>
        <dbReference type="ChEBI" id="CHEBI:64479"/>
        <dbReference type="ChEBI" id="CHEBI:65264"/>
        <dbReference type="ChEBI" id="CHEBI:78449"/>
        <dbReference type="ChEBI" id="CHEBI:78473"/>
    </reaction>
    <physiologicalReaction direction="left-to-right" evidence="40">
        <dbReference type="Rhea" id="RHEA:41885"/>
    </physiologicalReaction>
</comment>
<comment type="catalytic activity">
    <reaction evidence="51">
        <text>a 2,3-saturated acyl-[ACP] + NADP(+) = a (2E)-enoyl-[ACP] + NADPH + H(+)</text>
        <dbReference type="Rhea" id="RHEA:22564"/>
        <dbReference type="Rhea" id="RHEA-COMP:9925"/>
        <dbReference type="Rhea" id="RHEA-COMP:9926"/>
        <dbReference type="ChEBI" id="CHEBI:15378"/>
        <dbReference type="ChEBI" id="CHEBI:57783"/>
        <dbReference type="ChEBI" id="CHEBI:58349"/>
        <dbReference type="ChEBI" id="CHEBI:78784"/>
        <dbReference type="ChEBI" id="CHEBI:78785"/>
        <dbReference type="EC" id="1.3.1.39"/>
    </reaction>
    <physiologicalReaction direction="right-to-left" evidence="51">
        <dbReference type="Rhea" id="RHEA:22566"/>
    </physiologicalReaction>
</comment>
<dbReference type="Pfam" id="PF00109">
    <property type="entry name" value="ketoacyl-synt"/>
    <property type="match status" value="1"/>
</dbReference>
<keyword evidence="70" id="KW-1185">Reference proteome</keyword>
<comment type="catalytic activity">
    <reaction evidence="63">
        <text>octanoyl-[ACP] + malonyl-[ACP] + H(+) = 3-oxodecanoyl-[ACP] + holo-[ACP] + CO2</text>
        <dbReference type="Rhea" id="RHEA:41852"/>
        <dbReference type="Rhea" id="RHEA-COMP:9623"/>
        <dbReference type="Rhea" id="RHEA-COMP:9636"/>
        <dbReference type="Rhea" id="RHEA-COMP:9637"/>
        <dbReference type="Rhea" id="RHEA-COMP:9685"/>
        <dbReference type="ChEBI" id="CHEBI:15378"/>
        <dbReference type="ChEBI" id="CHEBI:16526"/>
        <dbReference type="ChEBI" id="CHEBI:64479"/>
        <dbReference type="ChEBI" id="CHEBI:78449"/>
        <dbReference type="ChEBI" id="CHEBI:78463"/>
        <dbReference type="ChEBI" id="CHEBI:78464"/>
    </reaction>
    <physiologicalReaction direction="left-to-right" evidence="63">
        <dbReference type="Rhea" id="RHEA:41853"/>
    </physiologicalReaction>
</comment>
<dbReference type="SMART" id="SM00822">
    <property type="entry name" value="PKS_KR"/>
    <property type="match status" value="1"/>
</dbReference>
<feature type="active site" description="Proton donor; for dehydratase activity" evidence="64">
    <location>
        <position position="1058"/>
    </location>
</feature>
<evidence type="ECO:0000256" key="12">
    <source>
        <dbReference type="ARBA" id="ARBA00022799"/>
    </source>
</evidence>
<dbReference type="FunFam" id="1.10.1200.10:FF:000013">
    <property type="entry name" value="Fatty acid synthase"/>
    <property type="match status" value="1"/>
</dbReference>
<dbReference type="InterPro" id="IPR016039">
    <property type="entry name" value="Thiolase-like"/>
</dbReference>
<comment type="catalytic activity">
    <reaction evidence="54">
        <text>3-oxotetradecanoyl-[ACP] + NADPH + H(+) = (3R)-hydroxytetradecanoyl-[ACP] + NADP(+)</text>
        <dbReference type="Rhea" id="RHEA:41888"/>
        <dbReference type="Rhea" id="RHEA-COMP:9645"/>
        <dbReference type="Rhea" id="RHEA-COMP:9646"/>
        <dbReference type="ChEBI" id="CHEBI:15378"/>
        <dbReference type="ChEBI" id="CHEBI:57783"/>
        <dbReference type="ChEBI" id="CHEBI:58349"/>
        <dbReference type="ChEBI" id="CHEBI:78473"/>
        <dbReference type="ChEBI" id="CHEBI:78474"/>
    </reaction>
    <physiologicalReaction direction="left-to-right" evidence="54">
        <dbReference type="Rhea" id="RHEA:41889"/>
    </physiologicalReaction>
</comment>
<comment type="catalytic activity">
    <reaction evidence="24">
        <text>(3R)-hydroxydodecanoyl-[ACP] = (2E)-dodecenoyl-[ACP] + H2O</text>
        <dbReference type="Rhea" id="RHEA:41876"/>
        <dbReference type="Rhea" id="RHEA-COMP:9642"/>
        <dbReference type="Rhea" id="RHEA-COMP:9643"/>
        <dbReference type="ChEBI" id="CHEBI:15377"/>
        <dbReference type="ChEBI" id="CHEBI:78470"/>
        <dbReference type="ChEBI" id="CHEBI:78472"/>
    </reaction>
    <physiologicalReaction direction="left-to-right" evidence="24">
        <dbReference type="Rhea" id="RHEA:41877"/>
    </physiologicalReaction>
</comment>
<keyword evidence="16" id="KW-0663">Pyridoxal phosphate</keyword>
<comment type="catalytic activity">
    <reaction evidence="59">
        <text>3-oxohexadecanoyl-[ACP] + NADPH + H(+) = (3R)-hydroxyhexadecanoyl-[ACP] + NADP(+)</text>
        <dbReference type="Rhea" id="RHEA:41904"/>
        <dbReference type="Rhea" id="RHEA-COMP:9649"/>
        <dbReference type="Rhea" id="RHEA-COMP:9650"/>
        <dbReference type="ChEBI" id="CHEBI:15378"/>
        <dbReference type="ChEBI" id="CHEBI:57783"/>
        <dbReference type="ChEBI" id="CHEBI:58349"/>
        <dbReference type="ChEBI" id="CHEBI:78478"/>
        <dbReference type="ChEBI" id="CHEBI:78480"/>
    </reaction>
    <physiologicalReaction direction="left-to-right" evidence="59">
        <dbReference type="Rhea" id="RHEA:41905"/>
    </physiologicalReaction>
</comment>
<dbReference type="GO" id="GO:0016297">
    <property type="term" value="F:fatty acyl-[ACP] hydrolase activity"/>
    <property type="evidence" value="ECO:0007669"/>
    <property type="project" value="UniProtKB-EC"/>
</dbReference>
<dbReference type="InterPro" id="IPR014031">
    <property type="entry name" value="Ketoacyl_synth_C"/>
</dbReference>
<dbReference type="InterPro" id="IPR001031">
    <property type="entry name" value="Thioesterase"/>
</dbReference>
<dbReference type="SMART" id="SM00825">
    <property type="entry name" value="PKS_KS"/>
    <property type="match status" value="1"/>
</dbReference>
<feature type="region of interest" description="C-terminal hotdog fold" evidence="64">
    <location>
        <begin position="1008"/>
        <end position="1133"/>
    </location>
</feature>
<feature type="domain" description="Ketosynthase family 3 (KS3)" evidence="67">
    <location>
        <begin position="33"/>
        <end position="440"/>
    </location>
</feature>
<evidence type="ECO:0000259" key="67">
    <source>
        <dbReference type="PROSITE" id="PS52004"/>
    </source>
</evidence>
<dbReference type="PROSITE" id="PS52004">
    <property type="entry name" value="KS3_2"/>
    <property type="match status" value="1"/>
</dbReference>
<feature type="compositionally biased region" description="Polar residues" evidence="65">
    <location>
        <begin position="2114"/>
        <end position="2129"/>
    </location>
</feature>
<evidence type="ECO:0000313" key="70">
    <source>
        <dbReference type="Proteomes" id="UP000606786"/>
    </source>
</evidence>
<keyword evidence="20" id="KW-0443">Lipid metabolism</keyword>
<evidence type="ECO:0000256" key="15">
    <source>
        <dbReference type="ARBA" id="ARBA00022857"/>
    </source>
</evidence>
<evidence type="ECO:0000256" key="43">
    <source>
        <dbReference type="ARBA" id="ARBA00047953"/>
    </source>
</evidence>
<comment type="catalytic activity">
    <reaction evidence="34">
        <text>3-oxooctadecanoyl-[ACP] + NADPH + H(+) = (3R)-hydroxyoctadecanoyl-[ACP] + NADP(+)</text>
        <dbReference type="Rhea" id="RHEA:41920"/>
        <dbReference type="Rhea" id="RHEA-COMP:9653"/>
        <dbReference type="Rhea" id="RHEA-COMP:9654"/>
        <dbReference type="ChEBI" id="CHEBI:15378"/>
        <dbReference type="ChEBI" id="CHEBI:57783"/>
        <dbReference type="ChEBI" id="CHEBI:58349"/>
        <dbReference type="ChEBI" id="CHEBI:78487"/>
        <dbReference type="ChEBI" id="CHEBI:78488"/>
    </reaction>
    <physiologicalReaction direction="left-to-right" evidence="34">
        <dbReference type="Rhea" id="RHEA:41921"/>
    </physiologicalReaction>
</comment>
<evidence type="ECO:0000256" key="40">
    <source>
        <dbReference type="ARBA" id="ARBA00047578"/>
    </source>
</evidence>
<dbReference type="GO" id="GO:0019171">
    <property type="term" value="F:(3R)-hydroxyacyl-[acyl-carrier-protein] dehydratase activity"/>
    <property type="evidence" value="ECO:0007669"/>
    <property type="project" value="UniProtKB-EC"/>
</dbReference>
<dbReference type="Gene3D" id="3.10.129.110">
    <property type="entry name" value="Polyketide synthase dehydratase"/>
    <property type="match status" value="1"/>
</dbReference>
<comment type="catalytic activity">
    <reaction evidence="53">
        <text>hexadecanoyl-[ACP] + H2O = hexadecanoate + holo-[ACP] + H(+)</text>
        <dbReference type="Rhea" id="RHEA:41932"/>
        <dbReference type="Rhea" id="RHEA-COMP:9652"/>
        <dbReference type="Rhea" id="RHEA-COMP:9685"/>
        <dbReference type="ChEBI" id="CHEBI:7896"/>
        <dbReference type="ChEBI" id="CHEBI:15377"/>
        <dbReference type="ChEBI" id="CHEBI:15378"/>
        <dbReference type="ChEBI" id="CHEBI:64479"/>
        <dbReference type="ChEBI" id="CHEBI:78483"/>
        <dbReference type="EC" id="3.1.2.14"/>
    </reaction>
    <physiologicalReaction direction="left-to-right" evidence="53">
        <dbReference type="Rhea" id="RHEA:41933"/>
    </physiologicalReaction>
</comment>
<dbReference type="InterPro" id="IPR016035">
    <property type="entry name" value="Acyl_Trfase/lysoPLipase"/>
</dbReference>
<dbReference type="InterPro" id="IPR029058">
    <property type="entry name" value="AB_hydrolase_fold"/>
</dbReference>
<comment type="catalytic activity">
    <reaction evidence="31">
        <text>(3R)-hydroxybutanoyl-[ACP] = (2E)-butenoyl-[ACP] + H2O</text>
        <dbReference type="Rhea" id="RHEA:41808"/>
        <dbReference type="Rhea" id="RHEA-COMP:9626"/>
        <dbReference type="Rhea" id="RHEA-COMP:9627"/>
        <dbReference type="ChEBI" id="CHEBI:15377"/>
        <dbReference type="ChEBI" id="CHEBI:78451"/>
        <dbReference type="ChEBI" id="CHEBI:78453"/>
    </reaction>
    <physiologicalReaction direction="left-to-right" evidence="31">
        <dbReference type="Rhea" id="RHEA:41809"/>
    </physiologicalReaction>
</comment>
<comment type="catalytic activity">
    <reaction evidence="48">
        <text>(2E)-octenoyl-[ACP] + NADPH + H(+) = octanoyl-[ACP] + NADP(+)</text>
        <dbReference type="Rhea" id="RHEA:41848"/>
        <dbReference type="Rhea" id="RHEA-COMP:9635"/>
        <dbReference type="Rhea" id="RHEA-COMP:9636"/>
        <dbReference type="ChEBI" id="CHEBI:15378"/>
        <dbReference type="ChEBI" id="CHEBI:57783"/>
        <dbReference type="ChEBI" id="CHEBI:58349"/>
        <dbReference type="ChEBI" id="CHEBI:78462"/>
        <dbReference type="ChEBI" id="CHEBI:78463"/>
    </reaction>
    <physiologicalReaction direction="left-to-right" evidence="48">
        <dbReference type="Rhea" id="RHEA:41849"/>
    </physiologicalReaction>
</comment>
<evidence type="ECO:0000256" key="20">
    <source>
        <dbReference type="ARBA" id="ARBA00023098"/>
    </source>
</evidence>
<evidence type="ECO:0000256" key="59">
    <source>
        <dbReference type="ARBA" id="ARBA00049414"/>
    </source>
</evidence>
<dbReference type="InterPro" id="IPR016036">
    <property type="entry name" value="Malonyl_transacylase_ACP-bd"/>
</dbReference>
<evidence type="ECO:0000256" key="64">
    <source>
        <dbReference type="PROSITE-ProRule" id="PRU01363"/>
    </source>
</evidence>
<dbReference type="Gene3D" id="3.40.47.10">
    <property type="match status" value="1"/>
</dbReference>
<evidence type="ECO:0000256" key="60">
    <source>
        <dbReference type="ARBA" id="ARBA00049422"/>
    </source>
</evidence>
<dbReference type="CDD" id="cd08954">
    <property type="entry name" value="KR_1_FAS_SDR_x"/>
    <property type="match status" value="1"/>
</dbReference>
<keyword evidence="10" id="KW-0597">Phosphoprotein</keyword>
<dbReference type="Gene3D" id="3.40.50.720">
    <property type="entry name" value="NAD(P)-binding Rossmann-like Domain"/>
    <property type="match status" value="1"/>
</dbReference>
<dbReference type="InterPro" id="IPR011032">
    <property type="entry name" value="GroES-like_sf"/>
</dbReference>
<dbReference type="PROSITE" id="PS00606">
    <property type="entry name" value="KS3_1"/>
    <property type="match status" value="1"/>
</dbReference>
<evidence type="ECO:0000256" key="49">
    <source>
        <dbReference type="ARBA" id="ARBA00048506"/>
    </source>
</evidence>
<comment type="catalytic activity">
    <reaction evidence="60">
        <text>3-oxooctanoyl-[ACP] + NADPH + H(+) = (3R)-hydroxyoctanoyl-[ACP] + NADP(+)</text>
        <dbReference type="Rhea" id="RHEA:41840"/>
        <dbReference type="Rhea" id="RHEA-COMP:9633"/>
        <dbReference type="Rhea" id="RHEA-COMP:9634"/>
        <dbReference type="ChEBI" id="CHEBI:15378"/>
        <dbReference type="ChEBI" id="CHEBI:57783"/>
        <dbReference type="ChEBI" id="CHEBI:58349"/>
        <dbReference type="ChEBI" id="CHEBI:78460"/>
        <dbReference type="ChEBI" id="CHEBI:78461"/>
    </reaction>
    <physiologicalReaction direction="left-to-right" evidence="60">
        <dbReference type="Rhea" id="RHEA:41841"/>
    </physiologicalReaction>
</comment>
<evidence type="ECO:0000256" key="31">
    <source>
        <dbReference type="ARBA" id="ARBA00023402"/>
    </source>
</evidence>
<dbReference type="SUPFAM" id="SSF52151">
    <property type="entry name" value="FabD/lysophospholipase-like"/>
    <property type="match status" value="1"/>
</dbReference>
<evidence type="ECO:0000256" key="55">
    <source>
        <dbReference type="ARBA" id="ARBA00049019"/>
    </source>
</evidence>
<evidence type="ECO:0000256" key="30">
    <source>
        <dbReference type="ARBA" id="ARBA00023401"/>
    </source>
</evidence>
<comment type="catalytic activity">
    <reaction evidence="46">
        <text>(2E)-dodecenoyl-[ACP] + NADPH + H(+) = dodecanoyl-[ACP] + NADP(+)</text>
        <dbReference type="Rhea" id="RHEA:41880"/>
        <dbReference type="Rhea" id="RHEA-COMP:9643"/>
        <dbReference type="Rhea" id="RHEA-COMP:9644"/>
        <dbReference type="ChEBI" id="CHEBI:15378"/>
        <dbReference type="ChEBI" id="CHEBI:57783"/>
        <dbReference type="ChEBI" id="CHEBI:58349"/>
        <dbReference type="ChEBI" id="CHEBI:65264"/>
        <dbReference type="ChEBI" id="CHEBI:78472"/>
    </reaction>
    <physiologicalReaction direction="left-to-right" evidence="46">
        <dbReference type="Rhea" id="RHEA:41881"/>
    </physiologicalReaction>
</comment>
<comment type="catalytic activity">
    <reaction evidence="47">
        <text>tetradecanoyl-[ACP] + H2O = tetradecanoate + holo-[ACP] + H(+)</text>
        <dbReference type="Rhea" id="RHEA:30123"/>
        <dbReference type="Rhea" id="RHEA-COMP:9648"/>
        <dbReference type="Rhea" id="RHEA-COMP:9685"/>
        <dbReference type="ChEBI" id="CHEBI:15377"/>
        <dbReference type="ChEBI" id="CHEBI:15378"/>
        <dbReference type="ChEBI" id="CHEBI:30807"/>
        <dbReference type="ChEBI" id="CHEBI:64479"/>
        <dbReference type="ChEBI" id="CHEBI:78477"/>
        <dbReference type="EC" id="3.1.2.14"/>
    </reaction>
    <physiologicalReaction direction="left-to-right" evidence="47">
        <dbReference type="Rhea" id="RHEA:30124"/>
    </physiologicalReaction>
</comment>
<keyword evidence="21" id="KW-0275">Fatty acid biosynthesis</keyword>
<evidence type="ECO:0000256" key="53">
    <source>
        <dbReference type="ARBA" id="ARBA00048704"/>
    </source>
</evidence>
<comment type="catalytic activity">
    <reaction evidence="25">
        <text>(3R)-hydroxyhexanoyl-[ACP] = (2E)-hexenoyl-[ACP] + H2O</text>
        <dbReference type="Rhea" id="RHEA:41828"/>
        <dbReference type="Rhea" id="RHEA-COMP:9630"/>
        <dbReference type="Rhea" id="RHEA-COMP:9631"/>
        <dbReference type="ChEBI" id="CHEBI:15377"/>
        <dbReference type="ChEBI" id="CHEBI:78457"/>
        <dbReference type="ChEBI" id="CHEBI:78458"/>
    </reaction>
    <physiologicalReaction direction="left-to-right" evidence="25">
        <dbReference type="Rhea" id="RHEA:41829"/>
    </physiologicalReaction>
</comment>
<evidence type="ECO:0000256" key="41">
    <source>
        <dbReference type="ARBA" id="ARBA00047810"/>
    </source>
</evidence>
<comment type="catalytic activity">
    <reaction evidence="23">
        <text>(3R)-hydroxyoctanoyl-[ACP] = (2E)-octenoyl-[ACP] + H2O</text>
        <dbReference type="Rhea" id="RHEA:41844"/>
        <dbReference type="Rhea" id="RHEA-COMP:9634"/>
        <dbReference type="Rhea" id="RHEA-COMP:9635"/>
        <dbReference type="ChEBI" id="CHEBI:15377"/>
        <dbReference type="ChEBI" id="CHEBI:78461"/>
        <dbReference type="ChEBI" id="CHEBI:78462"/>
    </reaction>
    <physiologicalReaction direction="left-to-right" evidence="23">
        <dbReference type="Rhea" id="RHEA:41845"/>
    </physiologicalReaction>
</comment>
<evidence type="ECO:0000259" key="66">
    <source>
        <dbReference type="PROSITE" id="PS50075"/>
    </source>
</evidence>
<dbReference type="Gene3D" id="1.10.1200.10">
    <property type="entry name" value="ACP-like"/>
    <property type="match status" value="1"/>
</dbReference>
<comment type="catalytic activity">
    <reaction evidence="42">
        <text>(2E)-hexenoyl-[ACP] + NADPH + H(+) = hexanoyl-[ACP] + NADP(+)</text>
        <dbReference type="Rhea" id="RHEA:41832"/>
        <dbReference type="Rhea" id="RHEA-COMP:9631"/>
        <dbReference type="Rhea" id="RHEA-COMP:9632"/>
        <dbReference type="ChEBI" id="CHEBI:15378"/>
        <dbReference type="ChEBI" id="CHEBI:57783"/>
        <dbReference type="ChEBI" id="CHEBI:58349"/>
        <dbReference type="ChEBI" id="CHEBI:78458"/>
        <dbReference type="ChEBI" id="CHEBI:78459"/>
    </reaction>
    <physiologicalReaction direction="left-to-right" evidence="42">
        <dbReference type="Rhea" id="RHEA:41833"/>
    </physiologicalReaction>
</comment>
<dbReference type="Pfam" id="PF13602">
    <property type="entry name" value="ADH_zinc_N_2"/>
    <property type="match status" value="1"/>
</dbReference>
<dbReference type="SMART" id="SM00827">
    <property type="entry name" value="PKS_AT"/>
    <property type="match status" value="1"/>
</dbReference>
<dbReference type="InterPro" id="IPR049900">
    <property type="entry name" value="PKS_mFAS_DH"/>
</dbReference>
<evidence type="ECO:0000256" key="5">
    <source>
        <dbReference type="ARBA" id="ARBA00012948"/>
    </source>
</evidence>
<evidence type="ECO:0000256" key="38">
    <source>
        <dbReference type="ARBA" id="ARBA00047451"/>
    </source>
</evidence>
<evidence type="ECO:0000256" key="11">
    <source>
        <dbReference type="ARBA" id="ARBA00022679"/>
    </source>
</evidence>
<evidence type="ECO:0000256" key="35">
    <source>
        <dbReference type="ARBA" id="ARBA00047394"/>
    </source>
</evidence>
<dbReference type="GO" id="GO:0004313">
    <property type="term" value="F:[acyl-carrier-protein] S-acetyltransferase activity"/>
    <property type="evidence" value="ECO:0007669"/>
    <property type="project" value="UniProtKB-EC"/>
</dbReference>
<evidence type="ECO:0000256" key="9">
    <source>
        <dbReference type="ARBA" id="ARBA00022516"/>
    </source>
</evidence>
<dbReference type="InterPro" id="IPR049552">
    <property type="entry name" value="PKS_DH_N"/>
</dbReference>
<dbReference type="SUPFAM" id="SSF55048">
    <property type="entry name" value="Probable ACP-binding domain of malonyl-CoA ACP transacylase"/>
    <property type="match status" value="1"/>
</dbReference>
<dbReference type="Pfam" id="PF21089">
    <property type="entry name" value="PKS_DH_N"/>
    <property type="match status" value="1"/>
</dbReference>
<evidence type="ECO:0000256" key="27">
    <source>
        <dbReference type="ARBA" id="ARBA00023394"/>
    </source>
</evidence>
<comment type="catalytic activity">
    <reaction evidence="56">
        <text>decanoyl-[ACP] + malonyl-[ACP] + H(+) = 3-oxododecanoyl-[ACP] + holo-[ACP] + CO2</text>
        <dbReference type="Rhea" id="RHEA:41868"/>
        <dbReference type="Rhea" id="RHEA-COMP:9623"/>
        <dbReference type="Rhea" id="RHEA-COMP:9640"/>
        <dbReference type="Rhea" id="RHEA-COMP:9641"/>
        <dbReference type="Rhea" id="RHEA-COMP:9685"/>
        <dbReference type="ChEBI" id="CHEBI:15378"/>
        <dbReference type="ChEBI" id="CHEBI:16526"/>
        <dbReference type="ChEBI" id="CHEBI:64479"/>
        <dbReference type="ChEBI" id="CHEBI:78449"/>
        <dbReference type="ChEBI" id="CHEBI:78468"/>
        <dbReference type="ChEBI" id="CHEBI:78469"/>
    </reaction>
    <physiologicalReaction direction="left-to-right" evidence="56">
        <dbReference type="Rhea" id="RHEA:41869"/>
    </physiologicalReaction>
</comment>
<evidence type="ECO:0000256" key="62">
    <source>
        <dbReference type="ARBA" id="ARBA00049521"/>
    </source>
</evidence>
<evidence type="ECO:0000256" key="45">
    <source>
        <dbReference type="ARBA" id="ARBA00048051"/>
    </source>
</evidence>
<feature type="active site" description="Proton acceptor; for dehydratase activity" evidence="64">
    <location>
        <position position="907"/>
    </location>
</feature>
<evidence type="ECO:0000256" key="65">
    <source>
        <dbReference type="SAM" id="MobiDB-lite"/>
    </source>
</evidence>
<comment type="catalytic activity">
    <reaction evidence="36">
        <text>a (3R)-hydroxyacyl-[ACP] + NADP(+) = a 3-oxoacyl-[ACP] + NADPH + H(+)</text>
        <dbReference type="Rhea" id="RHEA:17397"/>
        <dbReference type="Rhea" id="RHEA-COMP:9916"/>
        <dbReference type="Rhea" id="RHEA-COMP:9945"/>
        <dbReference type="ChEBI" id="CHEBI:15378"/>
        <dbReference type="ChEBI" id="CHEBI:57783"/>
        <dbReference type="ChEBI" id="CHEBI:58349"/>
        <dbReference type="ChEBI" id="CHEBI:78776"/>
        <dbReference type="ChEBI" id="CHEBI:78827"/>
        <dbReference type="EC" id="1.1.1.100"/>
    </reaction>
    <physiologicalReaction direction="right-to-left" evidence="36">
        <dbReference type="Rhea" id="RHEA:17399"/>
    </physiologicalReaction>
</comment>
<evidence type="ECO:0000256" key="7">
    <source>
        <dbReference type="ARBA" id="ARBA00018769"/>
    </source>
</evidence>
<evidence type="ECO:0000256" key="25">
    <source>
        <dbReference type="ARBA" id="ARBA00023373"/>
    </source>
</evidence>
<evidence type="ECO:0000256" key="54">
    <source>
        <dbReference type="ARBA" id="ARBA00048935"/>
    </source>
</evidence>
<dbReference type="EC" id="2.3.1.41" evidence="6"/>
<keyword evidence="22" id="KW-0511">Multifunctional enzyme</keyword>
<proteinExistence type="predicted"/>
<keyword evidence="14" id="KW-0276">Fatty acid metabolism</keyword>
<evidence type="ECO:0000256" key="57">
    <source>
        <dbReference type="ARBA" id="ARBA00049171"/>
    </source>
</evidence>
<evidence type="ECO:0000256" key="26">
    <source>
        <dbReference type="ARBA" id="ARBA00023388"/>
    </source>
</evidence>
<dbReference type="InterPro" id="IPR020841">
    <property type="entry name" value="PKS_Beta-ketoAc_synthase_dom"/>
</dbReference>
<evidence type="ECO:0000256" key="28">
    <source>
        <dbReference type="ARBA" id="ARBA00023398"/>
    </source>
</evidence>
<dbReference type="Gene3D" id="3.40.50.1820">
    <property type="entry name" value="alpha/beta hydrolase"/>
    <property type="match status" value="1"/>
</dbReference>
<evidence type="ECO:0000256" key="47">
    <source>
        <dbReference type="ARBA" id="ARBA00048289"/>
    </source>
</evidence>
<evidence type="ECO:0000256" key="46">
    <source>
        <dbReference type="ARBA" id="ARBA00048281"/>
    </source>
</evidence>
<evidence type="ECO:0000256" key="50">
    <source>
        <dbReference type="ARBA" id="ARBA00048571"/>
    </source>
</evidence>
<dbReference type="GO" id="GO:0004312">
    <property type="term" value="F:fatty acid synthase activity"/>
    <property type="evidence" value="ECO:0007669"/>
    <property type="project" value="UniProtKB-EC"/>
</dbReference>
<dbReference type="PROSITE" id="PS50075">
    <property type="entry name" value="CARRIER"/>
    <property type="match status" value="1"/>
</dbReference>
<evidence type="ECO:0000256" key="8">
    <source>
        <dbReference type="ARBA" id="ARBA00022450"/>
    </source>
</evidence>
<comment type="catalytic activity">
    <reaction evidence="28">
        <text>(3R)-hydroxytetradecanoyl-[ACP] = (2E)-tetradecenoyl-[ACP] + H2O</text>
        <dbReference type="Rhea" id="RHEA:41892"/>
        <dbReference type="Rhea" id="RHEA-COMP:9646"/>
        <dbReference type="Rhea" id="RHEA-COMP:9647"/>
        <dbReference type="ChEBI" id="CHEBI:15377"/>
        <dbReference type="ChEBI" id="CHEBI:78474"/>
        <dbReference type="ChEBI" id="CHEBI:78475"/>
    </reaction>
    <physiologicalReaction direction="left-to-right" evidence="28">
        <dbReference type="Rhea" id="RHEA:41893"/>
    </physiologicalReaction>
</comment>
<evidence type="ECO:0000256" key="63">
    <source>
        <dbReference type="ARBA" id="ARBA00049533"/>
    </source>
</evidence>